<dbReference type="EMBL" id="JAVJAN010000026">
    <property type="protein sequence ID" value="MDR5587898.1"/>
    <property type="molecule type" value="Genomic_DNA"/>
</dbReference>
<sequence>MANINDFKIVNMKSKRMFEYIDIDNTEQISDIQKSRLGFYHLILENITGLREVDEIKSTIIDTDYNKIVNNISINDLGIDAIYINNESEKEKEVQLFNFKFREKFNADKTKSENDLATSTKFLEHLISEEDLDNLDIDEIVKAKILEVRELLNSNMICNITLYMVSNEAKGYAPTSNTYINILEKNYGMKIINISLDDIIGFFNTPKDDQQSKFIISSNDFLSFESDEKSTKKSYIIKMSLIDLIRITCSNSELAKEYNIEDDNSVEDCILDFSLLYDNVRGYLGETKYNKNINSTLKNKHKDFFMFNNGITLTAKNIISDEKNSGKKYLFTINGFQIVNGGQTIRSIYNFLQNDSDSDRFTKLRESFVLVRMFNINEDNELKNFIAEYTNSQNAISPTDLKSVDDIQIQLERYFKEAKVLYTRKAGETGSTEVNYDYRISMERLGQILYSINGYPDRASNQKKRLFQEYYDDIFKSNTFTLEDALKYSNLFIEIERVYKKYSSEIKYYEQKAFYILYIIKNKDYSIQDSISKLEELIKSYNADVSESRKLIQKGFKEHINNNLNIVEK</sequence>
<evidence type="ECO:0000313" key="3">
    <source>
        <dbReference type="Proteomes" id="UP001256646"/>
    </source>
</evidence>
<dbReference type="Proteomes" id="UP001256646">
    <property type="component" value="Unassembled WGS sequence"/>
</dbReference>
<keyword evidence="3" id="KW-1185">Reference proteome</keyword>
<organism evidence="2 3">
    <name type="scientific">Clostridium aquiflavi</name>
    <dbReference type="NCBI Taxonomy" id="3073603"/>
    <lineage>
        <taxon>Bacteria</taxon>
        <taxon>Bacillati</taxon>
        <taxon>Bacillota</taxon>
        <taxon>Clostridia</taxon>
        <taxon>Eubacteriales</taxon>
        <taxon>Clostridiaceae</taxon>
        <taxon>Clostridium</taxon>
    </lineage>
</organism>
<gene>
    <name evidence="2" type="ORF">RGC78_10505</name>
</gene>
<accession>A0ABU1EHM4</accession>
<comment type="caution">
    <text evidence="2">The sequence shown here is derived from an EMBL/GenBank/DDBJ whole genome shotgun (WGS) entry which is preliminary data.</text>
</comment>
<dbReference type="RefSeq" id="WP_309556598.1">
    <property type="nucleotide sequence ID" value="NZ_JAVJAN010000026.1"/>
</dbReference>
<feature type="domain" description="Abortive phage infection protein C-terminal" evidence="1">
    <location>
        <begin position="276"/>
        <end position="543"/>
    </location>
</feature>
<name>A0ABU1EHM4_9CLOT</name>
<proteinExistence type="predicted"/>
<evidence type="ECO:0000259" key="1">
    <source>
        <dbReference type="Pfam" id="PF10592"/>
    </source>
</evidence>
<reference evidence="2 3" key="1">
    <citation type="submission" date="2023-09" db="EMBL/GenBank/DDBJ databases">
        <authorList>
            <person name="Zhai L."/>
        </authorList>
    </citation>
    <scope>NUCLEOTIDE SEQUENCE [LARGE SCALE GENOMIC DNA]</scope>
    <source>
        <strain evidence="2 3">5 N-1</strain>
    </source>
</reference>
<dbReference type="InterPro" id="IPR018891">
    <property type="entry name" value="AIPR_C"/>
</dbReference>
<protein>
    <submittedName>
        <fullName evidence="2">AIPR family protein</fullName>
    </submittedName>
</protein>
<evidence type="ECO:0000313" key="2">
    <source>
        <dbReference type="EMBL" id="MDR5587898.1"/>
    </source>
</evidence>
<dbReference type="Pfam" id="PF10592">
    <property type="entry name" value="AIPR"/>
    <property type="match status" value="1"/>
</dbReference>